<keyword evidence="1" id="KW-0732">Signal</keyword>
<evidence type="ECO:0000313" key="2">
    <source>
        <dbReference type="EMBL" id="RUT69312.1"/>
    </source>
</evidence>
<gene>
    <name evidence="2" type="ORF">D0817_15805</name>
</gene>
<keyword evidence="3" id="KW-1185">Reference proteome</keyword>
<dbReference type="AlphaFoldDB" id="A0A434A4P9"/>
<dbReference type="EMBL" id="QWDM01000010">
    <property type="protein sequence ID" value="RUT69312.1"/>
    <property type="molecule type" value="Genomic_DNA"/>
</dbReference>
<proteinExistence type="predicted"/>
<name>A0A434A4P9_9FLAO</name>
<feature type="chain" id="PRO_5018976543" description="Carboxypeptidase-like regulatory domain-containing protein" evidence="1">
    <location>
        <begin position="21"/>
        <end position="393"/>
    </location>
</feature>
<protein>
    <recommendedName>
        <fullName evidence="4">Carboxypeptidase-like regulatory domain-containing protein</fullName>
    </recommendedName>
</protein>
<dbReference type="OrthoDB" id="1164445at2"/>
<reference evidence="3" key="1">
    <citation type="journal article" date="2019" name="Syst. Appl. Microbiol.">
        <title>Flavobacterium circumlabens sp. nov. and Flavobacterium cupreum sp. nov., two psychrotrophic species isolated from Antarctic environmental samples.</title>
        <authorList>
            <person name="Kralova S."/>
            <person name="Busse H.-J."/>
            <person name="Svec P."/>
            <person name="Maslanova I."/>
            <person name="Stankova E."/>
            <person name="Bartak M."/>
            <person name="Sedlacek I."/>
        </authorList>
    </citation>
    <scope>NUCLEOTIDE SEQUENCE [LARGE SCALE GENOMIC DNA]</scope>
    <source>
        <strain evidence="3">CCM 8825</strain>
    </source>
</reference>
<sequence length="393" mass="45464">MKKYLSFLLLLLSLTGFSQNLEFLVLDEITKQPIENVSLFYSKLNEGTFTNTEGKAVLKENKVALLISNPGYQDIILNPDQLKKSNTVFMNPQAVELDEVIVNSFDLKKALQYVSDNYNKLYVSTAFEKECNFKETLSVENKLKRLILTKVNWWGKSYELKKNYDELKLRLGAVEYSKNRALDILVDSPEENLPSGTGFIETKSLISVLYLNVFIKNFLVSLNQFNSNVEKSSANEIIVSFETEWVKNKDVESRSVGKIVFDKQSKAIVEFVNEIEFKNRIVKKTTSITKKEYSYETLKNSTKHDFYKNNDNLWSLKSFFVTADLYIDYDKKRYFTSFENSIYVLKESRVNKVNNEGLINLEKPIYQSLPSNTIAGNNSILLTEKEKEFIDKN</sequence>
<evidence type="ECO:0000256" key="1">
    <source>
        <dbReference type="SAM" id="SignalP"/>
    </source>
</evidence>
<feature type="signal peptide" evidence="1">
    <location>
        <begin position="1"/>
        <end position="20"/>
    </location>
</feature>
<comment type="caution">
    <text evidence="2">The sequence shown here is derived from an EMBL/GenBank/DDBJ whole genome shotgun (WGS) entry which is preliminary data.</text>
</comment>
<dbReference type="RefSeq" id="WP_127339314.1">
    <property type="nucleotide sequence ID" value="NZ_QWDM01000010.1"/>
</dbReference>
<evidence type="ECO:0008006" key="4">
    <source>
        <dbReference type="Google" id="ProtNLM"/>
    </source>
</evidence>
<accession>A0A434A4P9</accession>
<organism evidence="2 3">
    <name type="scientific">Flavobacterium cupreum</name>
    <dbReference type="NCBI Taxonomy" id="2133766"/>
    <lineage>
        <taxon>Bacteria</taxon>
        <taxon>Pseudomonadati</taxon>
        <taxon>Bacteroidota</taxon>
        <taxon>Flavobacteriia</taxon>
        <taxon>Flavobacteriales</taxon>
        <taxon>Flavobacteriaceae</taxon>
        <taxon>Flavobacterium</taxon>
    </lineage>
</organism>
<evidence type="ECO:0000313" key="3">
    <source>
        <dbReference type="Proteomes" id="UP000288102"/>
    </source>
</evidence>
<dbReference type="Proteomes" id="UP000288102">
    <property type="component" value="Unassembled WGS sequence"/>
</dbReference>